<feature type="region of interest" description="Disordered" evidence="3">
    <location>
        <begin position="552"/>
        <end position="595"/>
    </location>
</feature>
<dbReference type="Pfam" id="PF03406">
    <property type="entry name" value="Phage_fiber_2"/>
    <property type="match status" value="4"/>
</dbReference>
<evidence type="ECO:0000256" key="1">
    <source>
        <dbReference type="ARBA" id="ARBA00004328"/>
    </source>
</evidence>
<dbReference type="InterPro" id="IPR049304">
    <property type="entry name" value="Gly_rich_dom"/>
</dbReference>
<dbReference type="InterPro" id="IPR022225">
    <property type="entry name" value="Phage_tail_fibre_N"/>
</dbReference>
<dbReference type="PANTHER" id="PTHR35191">
    <property type="entry name" value="PROPHAGE SIDE TAIL FIBER PROTEIN HOMOLOG STFQ-RELATED"/>
    <property type="match status" value="1"/>
</dbReference>
<proteinExistence type="predicted"/>
<name>A0A6N8QTU0_ECOLX</name>
<evidence type="ECO:0000313" key="7">
    <source>
        <dbReference type="Proteomes" id="UP000436141"/>
    </source>
</evidence>
<dbReference type="InterPro" id="IPR005068">
    <property type="entry name" value="Phage_lambda_Stf-r2"/>
</dbReference>
<dbReference type="GO" id="GO:0019062">
    <property type="term" value="P:virion attachment to host cell"/>
    <property type="evidence" value="ECO:0007669"/>
    <property type="project" value="InterPro"/>
</dbReference>
<dbReference type="EMBL" id="WUIY01000003">
    <property type="protein sequence ID" value="MXI72939.1"/>
    <property type="molecule type" value="Genomic_DNA"/>
</dbReference>
<evidence type="ECO:0000256" key="3">
    <source>
        <dbReference type="SAM" id="MobiDB-lite"/>
    </source>
</evidence>
<dbReference type="InterPro" id="IPR051934">
    <property type="entry name" value="Phage_Tail_Fiber_Structural"/>
</dbReference>
<feature type="compositionally biased region" description="Gly residues" evidence="3">
    <location>
        <begin position="579"/>
        <end position="595"/>
    </location>
</feature>
<dbReference type="Proteomes" id="UP000436141">
    <property type="component" value="Unassembled WGS sequence"/>
</dbReference>
<feature type="domain" description="Glycine-rich" evidence="5">
    <location>
        <begin position="448"/>
        <end position="636"/>
    </location>
</feature>
<reference evidence="6 7" key="1">
    <citation type="submission" date="2019-12" db="EMBL/GenBank/DDBJ databases">
        <title>Enteriobacteria Tanzani isolates_10434.</title>
        <authorList>
            <person name="Subbiah M."/>
            <person name="Call D."/>
        </authorList>
    </citation>
    <scope>NUCLEOTIDE SEQUENCE [LARGE SCALE GENOMIC DNA]</scope>
    <source>
        <strain evidence="6 7">10434wD1</strain>
    </source>
</reference>
<comment type="caution">
    <text evidence="6">The sequence shown here is derived from an EMBL/GenBank/DDBJ whole genome shotgun (WGS) entry which is preliminary data.</text>
</comment>
<gene>
    <name evidence="6" type="ORF">GRW05_01195</name>
</gene>
<keyword evidence="2" id="KW-0945">Host-virus interaction</keyword>
<protein>
    <submittedName>
        <fullName evidence="6">Phage tail protein</fullName>
    </submittedName>
</protein>
<evidence type="ECO:0000256" key="2">
    <source>
        <dbReference type="ARBA" id="ARBA00022581"/>
    </source>
</evidence>
<sequence>MSTKFYTLLTDIGAAKLASAAALGVPLKITHMAVGDGGGALPTPDAKQTALVNEKRRAALNMLYIDPQNSSQIIAEQVIPENEGGWWIREVGLFDESGALIAVGNCPESYKPQLAEGSGRTQTVRMVLITSSTDNITLKIDPAVVLATRKYVDDKISEHEQSRRHPDASLTAKGFTQLSSATNSESEILAATPKAVKAAYDLAAGKASASHTHPWNQITGVPAASLTVKGTVQLSSATNSTSETQAATPKAVKAAYDLAAGKAPVSHTHPWNQITDVPAASLTVKGTVQLSSATNSTSETQAATPKAVKAAYDLAAGKAPVSHTHPWSQISDVPAASLTVKGTVQLSSATNSTSETQAATPKAVKAVYDLANGKQPADATLTALAGLATAADKLPYFTGNDTASLTTLTNVGRNILAKASTQAVIQYLGLSDASGYVGRWLNTRVFTSSGTYTPTPGTKRIRVTITGGGGGGGGCKATSNNETFFGAGGGAGGTIISIMTPTQNSYPVTIGAGGAGGVSATNGTRGGNSVFASLIAPGGEGGGKVGVTNTNGGNGGVPSTGDIRITGGNGVDGQSGNIGVSGEGGTSHWGGGGRAGAGGGVSGKAYGSGGGGAYDAGYSGTSMTGGKGAAGICIIEEFA</sequence>
<dbReference type="AlphaFoldDB" id="A0A6N8QTU0"/>
<dbReference type="RefSeq" id="WP_135732044.1">
    <property type="nucleotide sequence ID" value="NZ_WVUX01000027.1"/>
</dbReference>
<evidence type="ECO:0000259" key="5">
    <source>
        <dbReference type="Pfam" id="PF21722"/>
    </source>
</evidence>
<comment type="subcellular location">
    <subcellularLocation>
        <location evidence="1">Virion</location>
    </subcellularLocation>
</comment>
<dbReference type="PANTHER" id="PTHR35191:SF1">
    <property type="entry name" value="PROPHAGE SIDE TAIL FIBER PROTEIN HOMOLOG STFQ-RELATED"/>
    <property type="match status" value="1"/>
</dbReference>
<evidence type="ECO:0000313" key="6">
    <source>
        <dbReference type="EMBL" id="MXI72939.1"/>
    </source>
</evidence>
<dbReference type="Pfam" id="PF12571">
    <property type="entry name" value="Phage_tail_fib"/>
    <property type="match status" value="1"/>
</dbReference>
<dbReference type="GO" id="GO:0046718">
    <property type="term" value="P:symbiont entry into host cell"/>
    <property type="evidence" value="ECO:0007669"/>
    <property type="project" value="InterPro"/>
</dbReference>
<organism evidence="6 7">
    <name type="scientific">Escherichia coli</name>
    <dbReference type="NCBI Taxonomy" id="562"/>
    <lineage>
        <taxon>Bacteria</taxon>
        <taxon>Pseudomonadati</taxon>
        <taxon>Pseudomonadota</taxon>
        <taxon>Gammaproteobacteria</taxon>
        <taxon>Enterobacterales</taxon>
        <taxon>Enterobacteriaceae</taxon>
        <taxon>Escherichia</taxon>
    </lineage>
</organism>
<accession>A0A6N8QTU0</accession>
<feature type="domain" description="Phage tail fibre protein N-terminal" evidence="4">
    <location>
        <begin position="1"/>
        <end position="150"/>
    </location>
</feature>
<dbReference type="Pfam" id="PF21722">
    <property type="entry name" value="Gly_rich_2"/>
    <property type="match status" value="1"/>
</dbReference>
<evidence type="ECO:0000259" key="4">
    <source>
        <dbReference type="Pfam" id="PF12571"/>
    </source>
</evidence>